<evidence type="ECO:0000256" key="8">
    <source>
        <dbReference type="RuleBase" id="RU510713"/>
    </source>
</evidence>
<dbReference type="InterPro" id="IPR001356">
    <property type="entry name" value="HD"/>
</dbReference>
<feature type="region of interest" description="Disordered" evidence="9">
    <location>
        <begin position="1"/>
        <end position="36"/>
    </location>
</feature>
<dbReference type="InterPro" id="IPR000047">
    <property type="entry name" value="HTH_motif"/>
</dbReference>
<keyword evidence="2" id="KW-0217">Developmental protein</keyword>
<evidence type="ECO:0000256" key="2">
    <source>
        <dbReference type="ARBA" id="ARBA00022473"/>
    </source>
</evidence>
<dbReference type="FunFam" id="1.10.10.60:FF:000189">
    <property type="entry name" value="Homeobox protein engrailed-like"/>
    <property type="match status" value="1"/>
</dbReference>
<dbReference type="InterPro" id="IPR000747">
    <property type="entry name" value="HD_engrailed"/>
</dbReference>
<dbReference type="PROSITE" id="PS50071">
    <property type="entry name" value="HOMEOBOX_2"/>
    <property type="match status" value="1"/>
</dbReference>
<evidence type="ECO:0000256" key="9">
    <source>
        <dbReference type="SAM" id="MobiDB-lite"/>
    </source>
</evidence>
<feature type="compositionally biased region" description="Low complexity" evidence="9">
    <location>
        <begin position="8"/>
        <end position="24"/>
    </location>
</feature>
<dbReference type="InterPro" id="IPR050720">
    <property type="entry name" value="Engrailed_Homeobox_TFs"/>
</dbReference>
<dbReference type="InterPro" id="IPR009057">
    <property type="entry name" value="Homeodomain-like_sf"/>
</dbReference>
<feature type="domain" description="Homeobox" evidence="10">
    <location>
        <begin position="191"/>
        <end position="251"/>
    </location>
</feature>
<dbReference type="PANTHER" id="PTHR24341:SF6">
    <property type="entry name" value="HOMEOBOX PROTEIN INVECTED"/>
    <property type="match status" value="1"/>
</dbReference>
<protein>
    <recommendedName>
        <fullName evidence="8">Homeobox protein engrailed-like</fullName>
    </recommendedName>
</protein>
<feature type="region of interest" description="Disordered" evidence="9">
    <location>
        <begin position="121"/>
        <end position="155"/>
    </location>
</feature>
<dbReference type="Pfam" id="PF10525">
    <property type="entry name" value="Engrail_1_C_sig"/>
    <property type="match status" value="1"/>
</dbReference>
<proteinExistence type="inferred from homology"/>
<dbReference type="Proteomes" id="UP001168821">
    <property type="component" value="Unassembled WGS sequence"/>
</dbReference>
<dbReference type="PRINTS" id="PR00024">
    <property type="entry name" value="HOMEOBOX"/>
</dbReference>
<evidence type="ECO:0000256" key="1">
    <source>
        <dbReference type="ARBA" id="ARBA00004123"/>
    </source>
</evidence>
<dbReference type="InterPro" id="IPR019549">
    <property type="entry name" value="Homeobox-engrailed_C-terminal"/>
</dbReference>
<name>A0AA38I1A5_9CUCU</name>
<dbReference type="AlphaFoldDB" id="A0AA38I1A5"/>
<accession>A0AA38I1A5</accession>
<evidence type="ECO:0000256" key="3">
    <source>
        <dbReference type="ARBA" id="ARBA00023125"/>
    </source>
</evidence>
<organism evidence="11 12">
    <name type="scientific">Zophobas morio</name>
    <dbReference type="NCBI Taxonomy" id="2755281"/>
    <lineage>
        <taxon>Eukaryota</taxon>
        <taxon>Metazoa</taxon>
        <taxon>Ecdysozoa</taxon>
        <taxon>Arthropoda</taxon>
        <taxon>Hexapoda</taxon>
        <taxon>Insecta</taxon>
        <taxon>Pterygota</taxon>
        <taxon>Neoptera</taxon>
        <taxon>Endopterygota</taxon>
        <taxon>Coleoptera</taxon>
        <taxon>Polyphaga</taxon>
        <taxon>Cucujiformia</taxon>
        <taxon>Tenebrionidae</taxon>
        <taxon>Zophobas</taxon>
    </lineage>
</organism>
<feature type="DNA-binding region" description="Homeobox" evidence="6">
    <location>
        <begin position="193"/>
        <end position="252"/>
    </location>
</feature>
<dbReference type="CDD" id="cd00086">
    <property type="entry name" value="homeodomain"/>
    <property type="match status" value="1"/>
</dbReference>
<dbReference type="GO" id="GO:0000981">
    <property type="term" value="F:DNA-binding transcription factor activity, RNA polymerase II-specific"/>
    <property type="evidence" value="ECO:0007669"/>
    <property type="project" value="InterPro"/>
</dbReference>
<evidence type="ECO:0000256" key="6">
    <source>
        <dbReference type="PROSITE-ProRule" id="PRU00108"/>
    </source>
</evidence>
<dbReference type="InterPro" id="IPR019737">
    <property type="entry name" value="Homeobox-engrailed_CS"/>
</dbReference>
<evidence type="ECO:0000259" key="10">
    <source>
        <dbReference type="PROSITE" id="PS50071"/>
    </source>
</evidence>
<sequence length="284" mass="31621">MAFEDRSSPSTAAPAAAPNSPESSRTSPYTCTTISQDSPKDFFRITSFALSPRSSPSPPPEPEPAIQTLKYSIRNILKPEFGKNAVQKTRASPKIGFRPYEVKEETKPFSTAPLGSLCQAVSQIGSRRSPEPAPRVATPAKSLLPNPEEVKKDEGSVPTLWPAWVYCTRYSDRPSSGPRSRRMKKPTKPSSEDKRPRTAFSSAQLARLKHEFNENRYLTERRRQQLSAELGLNEAQIKIWFQNKRAKIKKSSGQKNPLALQLMAQGLYNHSTVACDEDDMPLSS</sequence>
<feature type="region of interest" description="Disordered" evidence="9">
    <location>
        <begin position="172"/>
        <end position="200"/>
    </location>
</feature>
<dbReference type="InterPro" id="IPR020479">
    <property type="entry name" value="HD_metazoa"/>
</dbReference>
<comment type="similarity">
    <text evidence="8">Belongs to the Engrailed homeobox family.</text>
</comment>
<gene>
    <name evidence="11" type="ORF">Zmor_019224</name>
</gene>
<dbReference type="PANTHER" id="PTHR24341">
    <property type="entry name" value="HOMEOBOX PROTEIN ENGRAILED"/>
    <property type="match status" value="1"/>
</dbReference>
<evidence type="ECO:0000313" key="11">
    <source>
        <dbReference type="EMBL" id="KAJ3647340.1"/>
    </source>
</evidence>
<keyword evidence="12" id="KW-1185">Reference proteome</keyword>
<dbReference type="PRINTS" id="PR00031">
    <property type="entry name" value="HTHREPRESSR"/>
</dbReference>
<dbReference type="GO" id="GO:0000978">
    <property type="term" value="F:RNA polymerase II cis-regulatory region sequence-specific DNA binding"/>
    <property type="evidence" value="ECO:0007669"/>
    <property type="project" value="TreeGrafter"/>
</dbReference>
<evidence type="ECO:0000313" key="12">
    <source>
        <dbReference type="Proteomes" id="UP001168821"/>
    </source>
</evidence>
<dbReference type="GO" id="GO:0030182">
    <property type="term" value="P:neuron differentiation"/>
    <property type="evidence" value="ECO:0007669"/>
    <property type="project" value="TreeGrafter"/>
</dbReference>
<dbReference type="GO" id="GO:0005634">
    <property type="term" value="C:nucleus"/>
    <property type="evidence" value="ECO:0007669"/>
    <property type="project" value="UniProtKB-SubCell"/>
</dbReference>
<dbReference type="SMART" id="SM00389">
    <property type="entry name" value="HOX"/>
    <property type="match status" value="1"/>
</dbReference>
<comment type="subcellular location">
    <subcellularLocation>
        <location evidence="1 6 7">Nucleus</location>
    </subcellularLocation>
</comment>
<dbReference type="PRINTS" id="PR00026">
    <property type="entry name" value="ENGRAILED"/>
</dbReference>
<evidence type="ECO:0000256" key="7">
    <source>
        <dbReference type="RuleBase" id="RU000682"/>
    </source>
</evidence>
<feature type="compositionally biased region" description="Polar residues" evidence="9">
    <location>
        <begin position="25"/>
        <end position="36"/>
    </location>
</feature>
<reference evidence="11" key="1">
    <citation type="journal article" date="2023" name="G3 (Bethesda)">
        <title>Whole genome assemblies of Zophobas morio and Tenebrio molitor.</title>
        <authorList>
            <person name="Kaur S."/>
            <person name="Stinson S.A."/>
            <person name="diCenzo G.C."/>
        </authorList>
    </citation>
    <scope>NUCLEOTIDE SEQUENCE</scope>
    <source>
        <strain evidence="11">QUZm001</strain>
    </source>
</reference>
<keyword evidence="4 6" id="KW-0371">Homeobox</keyword>
<dbReference type="Gene3D" id="1.10.10.60">
    <property type="entry name" value="Homeodomain-like"/>
    <property type="match status" value="1"/>
</dbReference>
<evidence type="ECO:0000256" key="5">
    <source>
        <dbReference type="ARBA" id="ARBA00023242"/>
    </source>
</evidence>
<dbReference type="Pfam" id="PF00046">
    <property type="entry name" value="Homeodomain"/>
    <property type="match status" value="1"/>
</dbReference>
<dbReference type="SUPFAM" id="SSF46689">
    <property type="entry name" value="Homeodomain-like"/>
    <property type="match status" value="1"/>
</dbReference>
<comment type="caution">
    <text evidence="11">The sequence shown here is derived from an EMBL/GenBank/DDBJ whole genome shotgun (WGS) entry which is preliminary data.</text>
</comment>
<dbReference type="EMBL" id="JALNTZ010000006">
    <property type="protein sequence ID" value="KAJ3647340.1"/>
    <property type="molecule type" value="Genomic_DNA"/>
</dbReference>
<evidence type="ECO:0000256" key="4">
    <source>
        <dbReference type="ARBA" id="ARBA00023155"/>
    </source>
</evidence>
<keyword evidence="5 6" id="KW-0539">Nucleus</keyword>
<keyword evidence="3 6" id="KW-0238">DNA-binding</keyword>
<dbReference type="InterPro" id="IPR017970">
    <property type="entry name" value="Homeobox_CS"/>
</dbReference>
<dbReference type="PROSITE" id="PS00027">
    <property type="entry name" value="HOMEOBOX_1"/>
    <property type="match status" value="1"/>
</dbReference>
<dbReference type="PROSITE" id="PS00033">
    <property type="entry name" value="ENGRAILED"/>
    <property type="match status" value="1"/>
</dbReference>
<dbReference type="GO" id="GO:0009653">
    <property type="term" value="P:anatomical structure morphogenesis"/>
    <property type="evidence" value="ECO:0007669"/>
    <property type="project" value="UniProtKB-ARBA"/>
</dbReference>